<feature type="region of interest" description="Disordered" evidence="4">
    <location>
        <begin position="139"/>
        <end position="217"/>
    </location>
</feature>
<dbReference type="EMBL" id="ML996082">
    <property type="protein sequence ID" value="KAF2156064.1"/>
    <property type="molecule type" value="Genomic_DNA"/>
</dbReference>
<dbReference type="InterPro" id="IPR036236">
    <property type="entry name" value="Znf_C2H2_sf"/>
</dbReference>
<feature type="compositionally biased region" description="Basic and acidic residues" evidence="4">
    <location>
        <begin position="43"/>
        <end position="66"/>
    </location>
</feature>
<organism evidence="6 7">
    <name type="scientific">Myriangium duriaei CBS 260.36</name>
    <dbReference type="NCBI Taxonomy" id="1168546"/>
    <lineage>
        <taxon>Eukaryota</taxon>
        <taxon>Fungi</taxon>
        <taxon>Dikarya</taxon>
        <taxon>Ascomycota</taxon>
        <taxon>Pezizomycotina</taxon>
        <taxon>Dothideomycetes</taxon>
        <taxon>Dothideomycetidae</taxon>
        <taxon>Myriangiales</taxon>
        <taxon>Myriangiaceae</taxon>
        <taxon>Myriangium</taxon>
    </lineage>
</organism>
<dbReference type="GO" id="GO:0000398">
    <property type="term" value="P:mRNA splicing, via spliceosome"/>
    <property type="evidence" value="ECO:0007669"/>
    <property type="project" value="InterPro"/>
</dbReference>
<dbReference type="SMART" id="SM00451">
    <property type="entry name" value="ZnF_U1"/>
    <property type="match status" value="1"/>
</dbReference>
<dbReference type="InterPro" id="IPR003604">
    <property type="entry name" value="Matrin/U1-like-C_Znf_C2H2"/>
</dbReference>
<evidence type="ECO:0000256" key="3">
    <source>
        <dbReference type="ARBA" id="ARBA00022833"/>
    </source>
</evidence>
<comment type="caution">
    <text evidence="6">The sequence shown here is derived from an EMBL/GenBank/DDBJ whole genome shotgun (WGS) entry which is preliminary data.</text>
</comment>
<dbReference type="PANTHER" id="PTHR13173">
    <property type="entry name" value="WW DOMAIN BINDING PROTEIN 4"/>
    <property type="match status" value="1"/>
</dbReference>
<dbReference type="GO" id="GO:0071011">
    <property type="term" value="C:precatalytic spliceosome"/>
    <property type="evidence" value="ECO:0007669"/>
    <property type="project" value="TreeGrafter"/>
</dbReference>
<evidence type="ECO:0000256" key="2">
    <source>
        <dbReference type="ARBA" id="ARBA00022771"/>
    </source>
</evidence>
<dbReference type="SUPFAM" id="SSF57667">
    <property type="entry name" value="beta-beta-alpha zinc fingers"/>
    <property type="match status" value="1"/>
</dbReference>
<evidence type="ECO:0000256" key="1">
    <source>
        <dbReference type="ARBA" id="ARBA00022723"/>
    </source>
</evidence>
<protein>
    <recommendedName>
        <fullName evidence="5">U1-type domain-containing protein</fullName>
    </recommendedName>
</protein>
<dbReference type="AlphaFoldDB" id="A0A9P4JBZ9"/>
<sequence>MSEYWKSTPKYWCKFCKIYIRDTNLEKKQHEATGKHQNAIQKSLRELHKTQGREERDKQRAKDEVARLNGLVSGKAASQAGPSTAGPPSVAKAKPHFTRPTPVKATAEDRKRQAEQLAAMGIAVPDEFRKDLSIAGEWSTVSTTPVYSRPPPTLKDEDEDEDEDSKDFLSSIQHKKRKLDDEDENEDGLGEESKGSKRIWGSSTKVYPGSSGGDADDFDALLAAKPIKEEIKAEAEELKDGVKLKKEESAEEASSSLSRPELEAGAAIVDAPVVFKKRKGKR</sequence>
<dbReference type="Pfam" id="PF06220">
    <property type="entry name" value="zf-U1"/>
    <property type="match status" value="1"/>
</dbReference>
<dbReference type="GO" id="GO:0003723">
    <property type="term" value="F:RNA binding"/>
    <property type="evidence" value="ECO:0007669"/>
    <property type="project" value="TreeGrafter"/>
</dbReference>
<accession>A0A9P4JBZ9</accession>
<evidence type="ECO:0000256" key="4">
    <source>
        <dbReference type="SAM" id="MobiDB-lite"/>
    </source>
</evidence>
<feature type="region of interest" description="Disordered" evidence="4">
    <location>
        <begin position="236"/>
        <end position="263"/>
    </location>
</feature>
<name>A0A9P4JBZ9_9PEZI</name>
<reference evidence="6" key="1">
    <citation type="journal article" date="2020" name="Stud. Mycol.">
        <title>101 Dothideomycetes genomes: a test case for predicting lifestyles and emergence of pathogens.</title>
        <authorList>
            <person name="Haridas S."/>
            <person name="Albert R."/>
            <person name="Binder M."/>
            <person name="Bloem J."/>
            <person name="Labutti K."/>
            <person name="Salamov A."/>
            <person name="Andreopoulos B."/>
            <person name="Baker S."/>
            <person name="Barry K."/>
            <person name="Bills G."/>
            <person name="Bluhm B."/>
            <person name="Cannon C."/>
            <person name="Castanera R."/>
            <person name="Culley D."/>
            <person name="Daum C."/>
            <person name="Ezra D."/>
            <person name="Gonzalez J."/>
            <person name="Henrissat B."/>
            <person name="Kuo A."/>
            <person name="Liang C."/>
            <person name="Lipzen A."/>
            <person name="Lutzoni F."/>
            <person name="Magnuson J."/>
            <person name="Mondo S."/>
            <person name="Nolan M."/>
            <person name="Ohm R."/>
            <person name="Pangilinan J."/>
            <person name="Park H.-J."/>
            <person name="Ramirez L."/>
            <person name="Alfaro M."/>
            <person name="Sun H."/>
            <person name="Tritt A."/>
            <person name="Yoshinaga Y."/>
            <person name="Zwiers L.-H."/>
            <person name="Turgeon B."/>
            <person name="Goodwin S."/>
            <person name="Spatafora J."/>
            <person name="Crous P."/>
            <person name="Grigoriev I."/>
        </authorList>
    </citation>
    <scope>NUCLEOTIDE SEQUENCE</scope>
    <source>
        <strain evidence="6">CBS 260.36</strain>
    </source>
</reference>
<feature type="domain" description="U1-type" evidence="5">
    <location>
        <begin position="8"/>
        <end position="43"/>
    </location>
</feature>
<feature type="compositionally biased region" description="Acidic residues" evidence="4">
    <location>
        <begin position="181"/>
        <end position="190"/>
    </location>
</feature>
<dbReference type="InterPro" id="IPR040023">
    <property type="entry name" value="WBP4"/>
</dbReference>
<proteinExistence type="predicted"/>
<gene>
    <name evidence="6" type="ORF">K461DRAFT_275155</name>
</gene>
<keyword evidence="2" id="KW-0863">Zinc-finger</keyword>
<feature type="compositionally biased region" description="Acidic residues" evidence="4">
    <location>
        <begin position="156"/>
        <end position="165"/>
    </location>
</feature>
<keyword evidence="7" id="KW-1185">Reference proteome</keyword>
<dbReference type="PANTHER" id="PTHR13173:SF10">
    <property type="entry name" value="WW DOMAIN-BINDING PROTEIN 4"/>
    <property type="match status" value="1"/>
</dbReference>
<dbReference type="InterPro" id="IPR013085">
    <property type="entry name" value="U1-CZ_Znf_C2H2"/>
</dbReference>
<dbReference type="Proteomes" id="UP000799439">
    <property type="component" value="Unassembled WGS sequence"/>
</dbReference>
<dbReference type="Gene3D" id="3.30.160.60">
    <property type="entry name" value="Classic Zinc Finger"/>
    <property type="match status" value="1"/>
</dbReference>
<evidence type="ECO:0000313" key="7">
    <source>
        <dbReference type="Proteomes" id="UP000799439"/>
    </source>
</evidence>
<keyword evidence="3" id="KW-0862">Zinc</keyword>
<feature type="region of interest" description="Disordered" evidence="4">
    <location>
        <begin position="30"/>
        <end position="116"/>
    </location>
</feature>
<feature type="compositionally biased region" description="Basic and acidic residues" evidence="4">
    <location>
        <begin position="236"/>
        <end position="248"/>
    </location>
</feature>
<evidence type="ECO:0000259" key="5">
    <source>
        <dbReference type="SMART" id="SM00451"/>
    </source>
</evidence>
<keyword evidence="1" id="KW-0479">Metal-binding</keyword>
<dbReference type="OrthoDB" id="191651at2759"/>
<dbReference type="GO" id="GO:0008270">
    <property type="term" value="F:zinc ion binding"/>
    <property type="evidence" value="ECO:0007669"/>
    <property type="project" value="UniProtKB-KW"/>
</dbReference>
<evidence type="ECO:0000313" key="6">
    <source>
        <dbReference type="EMBL" id="KAF2156064.1"/>
    </source>
</evidence>